<reference evidence="3 4" key="1">
    <citation type="submission" date="2018-06" db="EMBL/GenBank/DDBJ databases">
        <authorList>
            <consortium name="Pathogen Informatics"/>
            <person name="Doyle S."/>
        </authorList>
    </citation>
    <scope>NUCLEOTIDE SEQUENCE [LARGE SCALE GENOMIC DNA]</scope>
    <source>
        <strain evidence="3 4">NCTC10293</strain>
    </source>
</reference>
<evidence type="ECO:0000313" key="4">
    <source>
        <dbReference type="Proteomes" id="UP000255279"/>
    </source>
</evidence>
<dbReference type="Pfam" id="PF00437">
    <property type="entry name" value="T2SSE"/>
    <property type="match status" value="1"/>
</dbReference>
<dbReference type="CDD" id="cd01130">
    <property type="entry name" value="VirB11-like_ATPase"/>
    <property type="match status" value="1"/>
</dbReference>
<dbReference type="InterPro" id="IPR001482">
    <property type="entry name" value="T2SS/T4SS_dom"/>
</dbReference>
<dbReference type="AlphaFoldDB" id="A0A378R8F1"/>
<dbReference type="EMBL" id="UGQE01000002">
    <property type="protein sequence ID" value="STZ13642.1"/>
    <property type="molecule type" value="Genomic_DNA"/>
</dbReference>
<organism evidence="3 4">
    <name type="scientific">Moraxella caviae</name>
    <dbReference type="NCBI Taxonomy" id="34060"/>
    <lineage>
        <taxon>Bacteria</taxon>
        <taxon>Pseudomonadati</taxon>
        <taxon>Pseudomonadota</taxon>
        <taxon>Gammaproteobacteria</taxon>
        <taxon>Moraxellales</taxon>
        <taxon>Moraxellaceae</taxon>
        <taxon>Moraxella</taxon>
    </lineage>
</organism>
<name>A0A378R8F1_9GAMM</name>
<dbReference type="Gene3D" id="3.30.450.90">
    <property type="match status" value="1"/>
</dbReference>
<evidence type="ECO:0000256" key="1">
    <source>
        <dbReference type="ARBA" id="ARBA00006611"/>
    </source>
</evidence>
<dbReference type="SUPFAM" id="SSF52540">
    <property type="entry name" value="P-loop containing nucleoside triphosphate hydrolases"/>
    <property type="match status" value="1"/>
</dbReference>
<feature type="domain" description="Bacterial type II secretion system protein E" evidence="2">
    <location>
        <begin position="177"/>
        <end position="330"/>
    </location>
</feature>
<accession>A0A378R8F1</accession>
<evidence type="ECO:0000313" key="3">
    <source>
        <dbReference type="EMBL" id="STZ13642.1"/>
    </source>
</evidence>
<comment type="similarity">
    <text evidence="1">Belongs to the GSP E family.</text>
</comment>
<dbReference type="PANTHER" id="PTHR30486:SF6">
    <property type="entry name" value="TYPE IV PILUS RETRACTATION ATPASE PILT"/>
    <property type="match status" value="1"/>
</dbReference>
<dbReference type="OrthoDB" id="9810761at2"/>
<dbReference type="GO" id="GO:0016887">
    <property type="term" value="F:ATP hydrolysis activity"/>
    <property type="evidence" value="ECO:0007669"/>
    <property type="project" value="InterPro"/>
</dbReference>
<dbReference type="Gene3D" id="3.40.50.300">
    <property type="entry name" value="P-loop containing nucleotide triphosphate hydrolases"/>
    <property type="match status" value="1"/>
</dbReference>
<dbReference type="InterPro" id="IPR027417">
    <property type="entry name" value="P-loop_NTPase"/>
</dbReference>
<dbReference type="RefSeq" id="WP_078277545.1">
    <property type="nucleotide sequence ID" value="NZ_CAACXO010000011.1"/>
</dbReference>
<evidence type="ECO:0000259" key="2">
    <source>
        <dbReference type="Pfam" id="PF00437"/>
    </source>
</evidence>
<gene>
    <name evidence="3" type="ORF">NCTC10293_01220</name>
</gene>
<dbReference type="Proteomes" id="UP000255279">
    <property type="component" value="Unassembled WGS sequence"/>
</dbReference>
<dbReference type="PANTHER" id="PTHR30486">
    <property type="entry name" value="TWITCHING MOTILITY PROTEIN PILT"/>
    <property type="match status" value="1"/>
</dbReference>
<dbReference type="InterPro" id="IPR050921">
    <property type="entry name" value="T4SS_GSP_E_ATPase"/>
</dbReference>
<protein>
    <submittedName>
        <fullName evidence="3">Type IV secretion system protein virB11</fullName>
    </submittedName>
</protein>
<proteinExistence type="inferred from homology"/>
<sequence>MTIPPMPKVFTAADFDRSSTLKGMLSSFGIQEHLDNKDNTEVIINRPFELWTESNQGWKRFDMPRLSYKNLMGFATAFAAYNKLEINKENPICSGVLPEGQRGQVAVPSAVERDTVSIVIRQPSMNRFSFDDYVNSGRLDDWQDVSAFQTANTILPASQLAQALEEAKEIQYLNEYLRIPDDVQLQLFELRMLKAKADRNVGEFIRLAVENKQNLCLIGATGSGKTTFTKAICDLVPHDTRIVTIEDTHELDLPHHSNRVHMFYKDVTPKTLLKACMRMKPDRIFLTELRGDEAYDYLNALNTGHGGSVTTVHANDCNSAYYRIGTLIKQSEIGSKIEFDQIMRDVYTTIDVMIFLKYTKVTEMAFDPVRKARLLQGKSL</sequence>